<evidence type="ECO:0000256" key="3">
    <source>
        <dbReference type="ARBA" id="ARBA00022737"/>
    </source>
</evidence>
<evidence type="ECO:0000259" key="7">
    <source>
        <dbReference type="PROSITE" id="PS50021"/>
    </source>
</evidence>
<dbReference type="OrthoDB" id="431378at2759"/>
<dbReference type="KEGG" id="rsz:108807986"/>
<dbReference type="Proteomes" id="UP000504610">
    <property type="component" value="Chromosome 6"/>
</dbReference>
<dbReference type="GO" id="GO:0005884">
    <property type="term" value="C:actin filament"/>
    <property type="evidence" value="ECO:0007669"/>
    <property type="project" value="TreeGrafter"/>
</dbReference>
<dbReference type="InterPro" id="IPR036872">
    <property type="entry name" value="CH_dom_sf"/>
</dbReference>
<dbReference type="InterPro" id="IPR039959">
    <property type="entry name" value="Fimbrin/Plastin"/>
</dbReference>
<evidence type="ECO:0000256" key="6">
    <source>
        <dbReference type="SAM" id="MobiDB-lite"/>
    </source>
</evidence>
<accession>A0A9W3BUR4</accession>
<gene>
    <name evidence="9" type="primary">LOC108807986</name>
</gene>
<evidence type="ECO:0000256" key="1">
    <source>
        <dbReference type="ARBA" id="ARBA00004245"/>
    </source>
</evidence>
<reference evidence="9" key="2">
    <citation type="submission" date="2025-08" db="UniProtKB">
        <authorList>
            <consortium name="RefSeq"/>
        </authorList>
    </citation>
    <scope>IDENTIFICATION</scope>
    <source>
        <tissue evidence="9">Leaf</tissue>
    </source>
</reference>
<dbReference type="Pfam" id="PF00307">
    <property type="entry name" value="CH"/>
    <property type="match status" value="2"/>
</dbReference>
<dbReference type="GO" id="GO:0051015">
    <property type="term" value="F:actin filament binding"/>
    <property type="evidence" value="ECO:0007669"/>
    <property type="project" value="InterPro"/>
</dbReference>
<comment type="subcellular location">
    <subcellularLocation>
        <location evidence="1">Cytoplasm</location>
        <location evidence="1">Cytoskeleton</location>
    </subcellularLocation>
</comment>
<feature type="compositionally biased region" description="Polar residues" evidence="6">
    <location>
        <begin position="389"/>
        <end position="399"/>
    </location>
</feature>
<evidence type="ECO:0000313" key="9">
    <source>
        <dbReference type="RefSeq" id="XP_056843021.1"/>
    </source>
</evidence>
<keyword evidence="5" id="KW-0206">Cytoskeleton</keyword>
<dbReference type="GO" id="GO:0005737">
    <property type="term" value="C:cytoplasm"/>
    <property type="evidence" value="ECO:0007669"/>
    <property type="project" value="TreeGrafter"/>
</dbReference>
<sequence>MSTHVYHLYGQATRVSNFHCEQPDLTGSDDQTFRRLVGWVSTHLELSPSPTSLKLALHLSQTLDPLSISHDLELSISNLSQARSPSPTHLKLTRALHLQRISSSLSTSRPSLHQASSRLSHHLQSSLSRSQIQIFETRAYAFLLNVLAPEHCDPATLNAEDDLERANMVLEHAERMNCNRYLTMEEIVEGSSYLNLAFVAQIFHERNGLSTDGRFSFAEMMTEDTQSCRDERCYRLWINSLGIDSYVNNVFEDVRNGWILLEVLDKVYPGSVNWKHASKPPIKMPFKKVENCNQVVRIGKEMRLNATYIVSVARKLGCSVFLLPEDIVDVNQKMMLILTASIMYWSLQQKSSSSESSSSDTSSTHSTTTTCTSTDASPAPSVTGEDDVSSLNEEVSSLTIEEDNDADILSDVTSVSEEAAIE</sequence>
<protein>
    <submittedName>
        <fullName evidence="9">Fimbrin-3-like</fullName>
    </submittedName>
</protein>
<dbReference type="AlphaFoldDB" id="A0A9W3BUR4"/>
<dbReference type="InterPro" id="IPR001715">
    <property type="entry name" value="CH_dom"/>
</dbReference>
<dbReference type="SUPFAM" id="SSF47576">
    <property type="entry name" value="Calponin-homology domain, CH-domain"/>
    <property type="match status" value="1"/>
</dbReference>
<dbReference type="GeneID" id="108807986"/>
<dbReference type="PROSITE" id="PS50021">
    <property type="entry name" value="CH"/>
    <property type="match status" value="2"/>
</dbReference>
<dbReference type="PANTHER" id="PTHR19961">
    <property type="entry name" value="FIMBRIN/PLASTIN"/>
    <property type="match status" value="1"/>
</dbReference>
<dbReference type="FunFam" id="1.10.418.10:FF:000119">
    <property type="entry name" value="Fimbrin-like protein 2-like"/>
    <property type="match status" value="1"/>
</dbReference>
<reference evidence="8" key="1">
    <citation type="journal article" date="2019" name="Database">
        <title>The radish genome database (RadishGD): an integrated information resource for radish genomics.</title>
        <authorList>
            <person name="Yu H.J."/>
            <person name="Baek S."/>
            <person name="Lee Y.J."/>
            <person name="Cho A."/>
            <person name="Mun J.H."/>
        </authorList>
    </citation>
    <scope>NUCLEOTIDE SEQUENCE [LARGE SCALE GENOMIC DNA]</scope>
    <source>
        <strain evidence="8">cv. WK10039</strain>
    </source>
</reference>
<feature type="compositionally biased region" description="Low complexity" evidence="6">
    <location>
        <begin position="353"/>
        <end position="381"/>
    </location>
</feature>
<feature type="region of interest" description="Disordered" evidence="6">
    <location>
        <begin position="353"/>
        <end position="422"/>
    </location>
</feature>
<name>A0A9W3BUR4_RAPSA</name>
<dbReference type="Gene3D" id="1.10.418.10">
    <property type="entry name" value="Calponin-like domain"/>
    <property type="match status" value="2"/>
</dbReference>
<evidence type="ECO:0000256" key="5">
    <source>
        <dbReference type="ARBA" id="ARBA00023212"/>
    </source>
</evidence>
<keyword evidence="8" id="KW-1185">Reference proteome</keyword>
<evidence type="ECO:0000256" key="2">
    <source>
        <dbReference type="ARBA" id="ARBA00011385"/>
    </source>
</evidence>
<feature type="domain" description="Calponin-homology (CH)" evidence="7">
    <location>
        <begin position="228"/>
        <end position="347"/>
    </location>
</feature>
<dbReference type="GO" id="GO:0051017">
    <property type="term" value="P:actin filament bundle assembly"/>
    <property type="evidence" value="ECO:0007669"/>
    <property type="project" value="InterPro"/>
</dbReference>
<feature type="domain" description="Calponin-homology (CH)" evidence="7">
    <location>
        <begin position="109"/>
        <end position="207"/>
    </location>
</feature>
<dbReference type="GO" id="GO:0051639">
    <property type="term" value="P:actin filament network formation"/>
    <property type="evidence" value="ECO:0007669"/>
    <property type="project" value="TreeGrafter"/>
</dbReference>
<keyword evidence="4" id="KW-0009">Actin-binding</keyword>
<organism evidence="8 9">
    <name type="scientific">Raphanus sativus</name>
    <name type="common">Radish</name>
    <name type="synonym">Raphanus raphanistrum var. sativus</name>
    <dbReference type="NCBI Taxonomy" id="3726"/>
    <lineage>
        <taxon>Eukaryota</taxon>
        <taxon>Viridiplantae</taxon>
        <taxon>Streptophyta</taxon>
        <taxon>Embryophyta</taxon>
        <taxon>Tracheophyta</taxon>
        <taxon>Spermatophyta</taxon>
        <taxon>Magnoliopsida</taxon>
        <taxon>eudicotyledons</taxon>
        <taxon>Gunneridae</taxon>
        <taxon>Pentapetalae</taxon>
        <taxon>rosids</taxon>
        <taxon>malvids</taxon>
        <taxon>Brassicales</taxon>
        <taxon>Brassicaceae</taxon>
        <taxon>Brassiceae</taxon>
        <taxon>Raphanus</taxon>
    </lineage>
</organism>
<evidence type="ECO:0000313" key="8">
    <source>
        <dbReference type="Proteomes" id="UP000504610"/>
    </source>
</evidence>
<proteinExistence type="predicted"/>
<evidence type="ECO:0000256" key="4">
    <source>
        <dbReference type="ARBA" id="ARBA00023203"/>
    </source>
</evidence>
<comment type="subunit">
    <text evidence="2">Interacts with F-actin.</text>
</comment>
<keyword evidence="3" id="KW-0677">Repeat</keyword>
<dbReference type="SMART" id="SM00033">
    <property type="entry name" value="CH"/>
    <property type="match status" value="2"/>
</dbReference>
<keyword evidence="5" id="KW-0963">Cytoplasm</keyword>
<dbReference type="PANTHER" id="PTHR19961:SF64">
    <property type="entry name" value="FIMBRIN-3"/>
    <property type="match status" value="1"/>
</dbReference>
<dbReference type="GO" id="GO:0032432">
    <property type="term" value="C:actin filament bundle"/>
    <property type="evidence" value="ECO:0007669"/>
    <property type="project" value="TreeGrafter"/>
</dbReference>
<dbReference type="RefSeq" id="XP_056843021.1">
    <property type="nucleotide sequence ID" value="XM_056987041.1"/>
</dbReference>